<dbReference type="InterPro" id="IPR013784">
    <property type="entry name" value="Carb-bd-like_fold"/>
</dbReference>
<protein>
    <recommendedName>
        <fullName evidence="3">Carboxypeptidase regulatory-like domain-containing protein</fullName>
    </recommendedName>
</protein>
<evidence type="ECO:0000313" key="2">
    <source>
        <dbReference type="Proteomes" id="UP001595925"/>
    </source>
</evidence>
<accession>A0ABD5QH48</accession>
<evidence type="ECO:0000313" key="1">
    <source>
        <dbReference type="EMBL" id="MFC4988949.1"/>
    </source>
</evidence>
<proteinExistence type="predicted"/>
<dbReference type="InterPro" id="IPR008969">
    <property type="entry name" value="CarboxyPept-like_regulatory"/>
</dbReference>
<reference evidence="1 2" key="1">
    <citation type="journal article" date="2019" name="Int. J. Syst. Evol. Microbiol.">
        <title>The Global Catalogue of Microorganisms (GCM) 10K type strain sequencing project: providing services to taxonomists for standard genome sequencing and annotation.</title>
        <authorList>
            <consortium name="The Broad Institute Genomics Platform"/>
            <consortium name="The Broad Institute Genome Sequencing Center for Infectious Disease"/>
            <person name="Wu L."/>
            <person name="Ma J."/>
        </authorList>
    </citation>
    <scope>NUCLEOTIDE SEQUENCE [LARGE SCALE GENOMIC DNA]</scope>
    <source>
        <strain evidence="1 2">CGMCC 1.15824</strain>
    </source>
</reference>
<organism evidence="1 2">
    <name type="scientific">Saliphagus infecundisoli</name>
    <dbReference type="NCBI Taxonomy" id="1849069"/>
    <lineage>
        <taxon>Archaea</taxon>
        <taxon>Methanobacteriati</taxon>
        <taxon>Methanobacteriota</taxon>
        <taxon>Stenosarchaea group</taxon>
        <taxon>Halobacteria</taxon>
        <taxon>Halobacteriales</taxon>
        <taxon>Natrialbaceae</taxon>
        <taxon>Saliphagus</taxon>
    </lineage>
</organism>
<comment type="caution">
    <text evidence="1">The sequence shown here is derived from an EMBL/GenBank/DDBJ whole genome shotgun (WGS) entry which is preliminary data.</text>
</comment>
<evidence type="ECO:0008006" key="3">
    <source>
        <dbReference type="Google" id="ProtNLM"/>
    </source>
</evidence>
<dbReference type="Proteomes" id="UP001595925">
    <property type="component" value="Unassembled WGS sequence"/>
</dbReference>
<name>A0ABD5QH48_9EURY</name>
<dbReference type="EMBL" id="JBHSJG010000038">
    <property type="protein sequence ID" value="MFC4988949.1"/>
    <property type="molecule type" value="Genomic_DNA"/>
</dbReference>
<dbReference type="AlphaFoldDB" id="A0ABD5QH48"/>
<dbReference type="Gene3D" id="2.60.40.1120">
    <property type="entry name" value="Carboxypeptidase-like, regulatory domain"/>
    <property type="match status" value="2"/>
</dbReference>
<dbReference type="RefSeq" id="WP_224828379.1">
    <property type="nucleotide sequence ID" value="NZ_JAIVEF010000006.1"/>
</dbReference>
<dbReference type="SUPFAM" id="SSF49452">
    <property type="entry name" value="Starch-binding domain-like"/>
    <property type="match status" value="1"/>
</dbReference>
<keyword evidence="2" id="KW-1185">Reference proteome</keyword>
<sequence>MNDTDNEITTDESESTDSEAIAALTVRVVGPAGEPIEGAIVRGEGDGVEFGGETDADGTYVEEEADTSTYTIEVDHGEYEAATVEYTHDDDGEVTVELASPVAVAELSVRVVDSAGEPIAGASVDAEGRPHDAGIPLEFSGETDSEGVYRDTVYENAYAITVDHEEYHPETVEYGHDGDGGPTVSLEPIEGGVPGASRITVAVVDESGSPIEGAEVIGRGTPHEADIPLQFRGETNSNGRHPDVVYHNDYRIQADHPDYTGEIVRHTHDGPADVAVELESGPERIPVAITAIHPDTGGAIEGAAVRLVRTSGPDSVTADAETGSDGAALLEVEAGEYNVLVADDIDLTLVETEYTVAVGDDPVQTSFEAVTEPDDCVLTVEVVDGETGSPIEGARVQADVRAENIDDMGLAAGEADGNGIAEIQGWCGEWEPAIGSEGYWPADPGRLDVAGNDALTVELEPRE</sequence>
<gene>
    <name evidence="1" type="ORF">ACFPFO_14480</name>
</gene>
<dbReference type="SUPFAM" id="SSF49464">
    <property type="entry name" value="Carboxypeptidase regulatory domain-like"/>
    <property type="match status" value="2"/>
</dbReference>